<evidence type="ECO:0000313" key="2">
    <source>
        <dbReference type="EMBL" id="CAF1511912.1"/>
    </source>
</evidence>
<dbReference type="EMBL" id="CAJOBC010001788">
    <property type="protein sequence ID" value="CAF3698758.1"/>
    <property type="molecule type" value="Genomic_DNA"/>
</dbReference>
<comment type="caution">
    <text evidence="1">The sequence shown here is derived from an EMBL/GenBank/DDBJ whole genome shotgun (WGS) entry which is preliminary data.</text>
</comment>
<keyword evidence="5" id="KW-1185">Reference proteome</keyword>
<evidence type="ECO:0000313" key="4">
    <source>
        <dbReference type="EMBL" id="CAF4299602.1"/>
    </source>
</evidence>
<dbReference type="Proteomes" id="UP000682733">
    <property type="component" value="Unassembled WGS sequence"/>
</dbReference>
<dbReference type="AlphaFoldDB" id="A0A814ARH7"/>
<evidence type="ECO:0000313" key="1">
    <source>
        <dbReference type="EMBL" id="CAF0919114.1"/>
    </source>
</evidence>
<name>A0A814ARH7_9BILA</name>
<proteinExistence type="predicted"/>
<evidence type="ECO:0000313" key="5">
    <source>
        <dbReference type="Proteomes" id="UP000663829"/>
    </source>
</evidence>
<dbReference type="Proteomes" id="UP000681722">
    <property type="component" value="Unassembled WGS sequence"/>
</dbReference>
<dbReference type="Proteomes" id="UP000663829">
    <property type="component" value="Unassembled WGS sequence"/>
</dbReference>
<organism evidence="1 5">
    <name type="scientific">Didymodactylos carnosus</name>
    <dbReference type="NCBI Taxonomy" id="1234261"/>
    <lineage>
        <taxon>Eukaryota</taxon>
        <taxon>Metazoa</taxon>
        <taxon>Spiralia</taxon>
        <taxon>Gnathifera</taxon>
        <taxon>Rotifera</taxon>
        <taxon>Eurotatoria</taxon>
        <taxon>Bdelloidea</taxon>
        <taxon>Philodinida</taxon>
        <taxon>Philodinidae</taxon>
        <taxon>Didymodactylos</taxon>
    </lineage>
</organism>
<gene>
    <name evidence="1" type="ORF">GPM918_LOCUS9555</name>
    <name evidence="2" type="ORF">OVA965_LOCUS37407</name>
    <name evidence="3" type="ORF">SRO942_LOCUS9556</name>
    <name evidence="4" type="ORF">TMI583_LOCUS38483</name>
</gene>
<dbReference type="Proteomes" id="UP000677228">
    <property type="component" value="Unassembled WGS sequence"/>
</dbReference>
<dbReference type="EMBL" id="CAJNOK010035297">
    <property type="protein sequence ID" value="CAF1511912.1"/>
    <property type="molecule type" value="Genomic_DNA"/>
</dbReference>
<dbReference type="OrthoDB" id="9969813at2759"/>
<protein>
    <submittedName>
        <fullName evidence="1">Uncharacterized protein</fullName>
    </submittedName>
</protein>
<reference evidence="1" key="1">
    <citation type="submission" date="2021-02" db="EMBL/GenBank/DDBJ databases">
        <authorList>
            <person name="Nowell W R."/>
        </authorList>
    </citation>
    <scope>NUCLEOTIDE SEQUENCE</scope>
</reference>
<sequence length="112" mass="12893">MASHYSKKLDCQGHACTRCGYCRDWYHNDNRNINERKYHKREDATCVYADAYYCDTHVNCRDGCDVNAPGHSGHTLLAGYERDCNRALCNRSGFYNAPDVSRLCECEKKGKK</sequence>
<evidence type="ECO:0000313" key="3">
    <source>
        <dbReference type="EMBL" id="CAF3698758.1"/>
    </source>
</evidence>
<accession>A0A814ARH7</accession>
<dbReference type="EMBL" id="CAJOBA010057371">
    <property type="protein sequence ID" value="CAF4299602.1"/>
    <property type="molecule type" value="Genomic_DNA"/>
</dbReference>
<dbReference type="EMBL" id="CAJNOQ010001788">
    <property type="protein sequence ID" value="CAF0919114.1"/>
    <property type="molecule type" value="Genomic_DNA"/>
</dbReference>